<evidence type="ECO:0000313" key="1">
    <source>
        <dbReference type="EMBL" id="RGP68943.1"/>
    </source>
</evidence>
<keyword evidence="2" id="KW-1185">Reference proteome</keyword>
<organism evidence="1 2">
    <name type="scientific">Fusarium longipes</name>
    <dbReference type="NCBI Taxonomy" id="694270"/>
    <lineage>
        <taxon>Eukaryota</taxon>
        <taxon>Fungi</taxon>
        <taxon>Dikarya</taxon>
        <taxon>Ascomycota</taxon>
        <taxon>Pezizomycotina</taxon>
        <taxon>Sordariomycetes</taxon>
        <taxon>Hypocreomycetidae</taxon>
        <taxon>Hypocreales</taxon>
        <taxon>Nectriaceae</taxon>
        <taxon>Fusarium</taxon>
    </lineage>
</organism>
<reference evidence="1 2" key="1">
    <citation type="journal article" date="2018" name="PLoS Pathog.">
        <title>Evolution of structural diversity of trichothecenes, a family of toxins produced by plant pathogenic and entomopathogenic fungi.</title>
        <authorList>
            <person name="Proctor R.H."/>
            <person name="McCormick S.P."/>
            <person name="Kim H.S."/>
            <person name="Cardoza R.E."/>
            <person name="Stanley A.M."/>
            <person name="Lindo L."/>
            <person name="Kelly A."/>
            <person name="Brown D.W."/>
            <person name="Lee T."/>
            <person name="Vaughan M.M."/>
            <person name="Alexander N.J."/>
            <person name="Busman M."/>
            <person name="Gutierrez S."/>
        </authorList>
    </citation>
    <scope>NUCLEOTIDE SEQUENCE [LARGE SCALE GENOMIC DNA]</scope>
    <source>
        <strain evidence="1 2">NRRL 20695</strain>
    </source>
</reference>
<evidence type="ECO:0000313" key="2">
    <source>
        <dbReference type="Proteomes" id="UP000266234"/>
    </source>
</evidence>
<protein>
    <submittedName>
        <fullName evidence="1">Uncharacterized protein</fullName>
    </submittedName>
</protein>
<name>A0A395S964_9HYPO</name>
<sequence length="168" mass="18776">MEPDGSSSQEATCLPHLPVKYRLDQFLVVERSKPRWRVEETIDCDSPSLLILVWVFSPPVSIILVAPNKDSETNKERNAYVNLLADFNIKYKSIIVLGDLDLAESGASGAHQPARRLRIGGPESFKFSPKACRKGKKDKDDLGDLELAEFTLRGIRRTLQKPAEDVAL</sequence>
<gene>
    <name evidence="1" type="ORF">FLONG3_8004</name>
</gene>
<dbReference type="Proteomes" id="UP000266234">
    <property type="component" value="Unassembled WGS sequence"/>
</dbReference>
<accession>A0A395S964</accession>
<comment type="caution">
    <text evidence="1">The sequence shown here is derived from an EMBL/GenBank/DDBJ whole genome shotgun (WGS) entry which is preliminary data.</text>
</comment>
<proteinExistence type="predicted"/>
<dbReference type="AlphaFoldDB" id="A0A395S964"/>
<dbReference type="EMBL" id="PXOG01000188">
    <property type="protein sequence ID" value="RGP68943.1"/>
    <property type="molecule type" value="Genomic_DNA"/>
</dbReference>